<dbReference type="Pfam" id="PF15977">
    <property type="entry name" value="HTH_46"/>
    <property type="match status" value="1"/>
</dbReference>
<reference evidence="2 3" key="1">
    <citation type="submission" date="2016-09" db="EMBL/GenBank/DDBJ databases">
        <authorList>
            <person name="Capua I."/>
            <person name="De Benedictis P."/>
            <person name="Joannis T."/>
            <person name="Lombin L.H."/>
            <person name="Cattoli G."/>
        </authorList>
    </citation>
    <scope>NUCLEOTIDE SEQUENCE [LARGE SCALE GENOMIC DNA]</scope>
    <source>
        <strain evidence="2 3">GB001</strain>
    </source>
</reference>
<dbReference type="Proteomes" id="UP000094844">
    <property type="component" value="Unassembled WGS sequence"/>
</dbReference>
<sequence length="245" mass="27697">MTEINKLDISVSRKNRVSTSEDTQCGVSHSFSVKQALLPTEMIRPSEVIRYLHDILLPVAEPCPIPPGRQFPSKKCNHDMLWLVTSGNATIYRSYDELKIGVAEGPLILGLQRIISPFDRHMMRVSRNAVVFSLPAALARNIIDKEGLWKEAAEVLAYYLRMMVYRDEHLVSQASYTAIRVKLLEYLANKEVHIQNRMNVAAYIQSSTTLSKSLIYQVIGELEEGGYISITKGKLDSVSFLPERI</sequence>
<dbReference type="EMBL" id="FMIQ01000080">
    <property type="protein sequence ID" value="SCM54724.1"/>
    <property type="molecule type" value="Genomic_DNA"/>
</dbReference>
<feature type="domain" description="IprA winged helix-turn-helix" evidence="1">
    <location>
        <begin position="175"/>
        <end position="242"/>
    </location>
</feature>
<dbReference type="RefSeq" id="WP_081329640.1">
    <property type="nucleotide sequence ID" value="NZ_FMIQ01000080.1"/>
</dbReference>
<dbReference type="OrthoDB" id="6625231at2"/>
<protein>
    <submittedName>
        <fullName evidence="2">Winged helix-turn-helix DNA binding</fullName>
    </submittedName>
</protein>
<organism evidence="2 3">
    <name type="scientific">Hafnia alvei</name>
    <dbReference type="NCBI Taxonomy" id="569"/>
    <lineage>
        <taxon>Bacteria</taxon>
        <taxon>Pseudomonadati</taxon>
        <taxon>Pseudomonadota</taxon>
        <taxon>Gammaproteobacteria</taxon>
        <taxon>Enterobacterales</taxon>
        <taxon>Hafniaceae</taxon>
        <taxon>Hafnia</taxon>
    </lineage>
</organism>
<dbReference type="InterPro" id="IPR041687">
    <property type="entry name" value="HTH_46"/>
</dbReference>
<accession>A0A1C6Z6L9</accession>
<evidence type="ECO:0000313" key="3">
    <source>
        <dbReference type="Proteomes" id="UP000094844"/>
    </source>
</evidence>
<evidence type="ECO:0000313" key="2">
    <source>
        <dbReference type="EMBL" id="SCM54724.1"/>
    </source>
</evidence>
<evidence type="ECO:0000259" key="1">
    <source>
        <dbReference type="Pfam" id="PF15977"/>
    </source>
</evidence>
<gene>
    <name evidence="2" type="ORF">BN1044_04234</name>
</gene>
<proteinExistence type="predicted"/>
<name>A0A1C6Z6L9_HAFAL</name>
<dbReference type="AlphaFoldDB" id="A0A1C6Z6L9"/>